<dbReference type="EMBL" id="QBIY01013451">
    <property type="protein sequence ID" value="RXN04316.1"/>
    <property type="molecule type" value="Genomic_DNA"/>
</dbReference>
<organism evidence="3 4">
    <name type="scientific">Labeo rohita</name>
    <name type="common">Indian major carp</name>
    <name type="synonym">Cyprinus rohita</name>
    <dbReference type="NCBI Taxonomy" id="84645"/>
    <lineage>
        <taxon>Eukaryota</taxon>
        <taxon>Metazoa</taxon>
        <taxon>Chordata</taxon>
        <taxon>Craniata</taxon>
        <taxon>Vertebrata</taxon>
        <taxon>Euteleostomi</taxon>
        <taxon>Actinopterygii</taxon>
        <taxon>Neopterygii</taxon>
        <taxon>Teleostei</taxon>
        <taxon>Ostariophysi</taxon>
        <taxon>Cypriniformes</taxon>
        <taxon>Cyprinidae</taxon>
        <taxon>Labeoninae</taxon>
        <taxon>Labeonini</taxon>
        <taxon>Labeo</taxon>
    </lineage>
</organism>
<dbReference type="PANTHER" id="PTHR13487:SF3">
    <property type="entry name" value="REVERSION-INDUCING CYSTEINE-RICH PROTEIN WITH KAZAL MOTIFS"/>
    <property type="match status" value="1"/>
</dbReference>
<dbReference type="InterPro" id="IPR036058">
    <property type="entry name" value="Kazal_dom_sf"/>
</dbReference>
<dbReference type="InterPro" id="IPR039016">
    <property type="entry name" value="RECK"/>
</dbReference>
<reference evidence="3 4" key="1">
    <citation type="submission" date="2018-03" db="EMBL/GenBank/DDBJ databases">
        <title>Draft genome sequence of Rohu Carp (Labeo rohita).</title>
        <authorList>
            <person name="Das P."/>
            <person name="Kushwaha B."/>
            <person name="Joshi C.G."/>
            <person name="Kumar D."/>
            <person name="Nagpure N.S."/>
            <person name="Sahoo L."/>
            <person name="Das S.P."/>
            <person name="Bit A."/>
            <person name="Patnaik S."/>
            <person name="Meher P.K."/>
            <person name="Jayasankar P."/>
            <person name="Koringa P.G."/>
            <person name="Patel N.V."/>
            <person name="Hinsu A.T."/>
            <person name="Kumar R."/>
            <person name="Pandey M."/>
            <person name="Agarwal S."/>
            <person name="Srivastava S."/>
            <person name="Singh M."/>
            <person name="Iquebal M.A."/>
            <person name="Jaiswal S."/>
            <person name="Angadi U.B."/>
            <person name="Kumar N."/>
            <person name="Raza M."/>
            <person name="Shah T.M."/>
            <person name="Rai A."/>
            <person name="Jena J.K."/>
        </authorList>
    </citation>
    <scope>NUCLEOTIDE SEQUENCE [LARGE SCALE GENOMIC DNA]</scope>
    <source>
        <strain evidence="3">DASCIFA01</strain>
        <tissue evidence="3">Testis</tissue>
    </source>
</reference>
<accession>A0A498LBN7</accession>
<feature type="signal peptide" evidence="1">
    <location>
        <begin position="1"/>
        <end position="16"/>
    </location>
</feature>
<dbReference type="GO" id="GO:0005886">
    <property type="term" value="C:plasma membrane"/>
    <property type="evidence" value="ECO:0007669"/>
    <property type="project" value="TreeGrafter"/>
</dbReference>
<dbReference type="GO" id="GO:0002040">
    <property type="term" value="P:sprouting angiogenesis"/>
    <property type="evidence" value="ECO:0007669"/>
    <property type="project" value="TreeGrafter"/>
</dbReference>
<gene>
    <name evidence="3" type="ORF">ROHU_035719</name>
</gene>
<feature type="domain" description="Kazal-like" evidence="2">
    <location>
        <begin position="66"/>
        <end position="114"/>
    </location>
</feature>
<dbReference type="SUPFAM" id="SSF100895">
    <property type="entry name" value="Kazal-type serine protease inhibitors"/>
    <property type="match status" value="1"/>
</dbReference>
<sequence length="353" mass="38687">MRSLSRAALSLRFLSAQIVCSGVSQFPPPAGRCLRDPSDERSCPEGIAPRWETDPVVCLTDLSEYPCPQYECVSRPSGCDQTQLDPVCDTENMEHANLCLLYQRSKSLAYMGHCQTRCERVISDVCVCVCVCVQDACRKPREVCGHNGETYSTVCEAFSDRVAVDYQGRCHAVGVVSEFTSDSGCNAVPCPPLSSRACKPVTPPGACCPVCAGMLQILWNKAQMNTFAKLDRNQPVTVHDILRILRLHVSVPQCDIFGYLSIDSELIVLIVPVDQQPTPLQIEACSKEAEKIDSLINSASPTLVSHVPLSAFLHSEVKLDPVLLVAARLTSDDVVNYAANRRGQSNSRLFSQY</sequence>
<evidence type="ECO:0000313" key="4">
    <source>
        <dbReference type="Proteomes" id="UP000290572"/>
    </source>
</evidence>
<dbReference type="PANTHER" id="PTHR13487">
    <property type="entry name" value="SERINE PROTEASE INHIBITOR"/>
    <property type="match status" value="1"/>
</dbReference>
<comment type="caution">
    <text evidence="3">The sequence shown here is derived from an EMBL/GenBank/DDBJ whole genome shotgun (WGS) entry which is preliminary data.</text>
</comment>
<protein>
    <submittedName>
        <fullName evidence="3">Reversion-inducing cysteine-rich with Kazal motifs-like protein</fullName>
    </submittedName>
</protein>
<dbReference type="Proteomes" id="UP000290572">
    <property type="component" value="Unassembled WGS sequence"/>
</dbReference>
<dbReference type="GO" id="GO:0008191">
    <property type="term" value="F:metalloendopeptidase inhibitor activity"/>
    <property type="evidence" value="ECO:0007669"/>
    <property type="project" value="InterPro"/>
</dbReference>
<dbReference type="STRING" id="84645.A0A498LBN7"/>
<dbReference type="AlphaFoldDB" id="A0A498LBN7"/>
<evidence type="ECO:0000259" key="2">
    <source>
        <dbReference type="SMART" id="SM00280"/>
    </source>
</evidence>
<feature type="chain" id="PRO_5019787364" evidence="1">
    <location>
        <begin position="17"/>
        <end position="353"/>
    </location>
</feature>
<keyword evidence="4" id="KW-1185">Reference proteome</keyword>
<keyword evidence="1" id="KW-0732">Signal</keyword>
<dbReference type="GO" id="GO:0030198">
    <property type="term" value="P:extracellular matrix organization"/>
    <property type="evidence" value="ECO:0007669"/>
    <property type="project" value="TreeGrafter"/>
</dbReference>
<dbReference type="InterPro" id="IPR002350">
    <property type="entry name" value="Kazal_dom"/>
</dbReference>
<dbReference type="GO" id="GO:0001955">
    <property type="term" value="P:blood vessel maturation"/>
    <property type="evidence" value="ECO:0007669"/>
    <property type="project" value="TreeGrafter"/>
</dbReference>
<evidence type="ECO:0000256" key="1">
    <source>
        <dbReference type="SAM" id="SignalP"/>
    </source>
</evidence>
<name>A0A498LBN7_LABRO</name>
<feature type="domain" description="Kazal-like" evidence="2">
    <location>
        <begin position="129"/>
        <end position="170"/>
    </location>
</feature>
<proteinExistence type="predicted"/>
<evidence type="ECO:0000313" key="3">
    <source>
        <dbReference type="EMBL" id="RXN04316.1"/>
    </source>
</evidence>
<dbReference type="SMART" id="SM00280">
    <property type="entry name" value="KAZAL"/>
    <property type="match status" value="2"/>
</dbReference>